<evidence type="ECO:0000256" key="16">
    <source>
        <dbReference type="ARBA" id="ARBA00048586"/>
    </source>
</evidence>
<comment type="catalytic activity">
    <reaction evidence="16">
        <text>a CDP-1,2-diacyl-sn-glycerol + sn-glycerol 3-phosphate = a 1,2-diacyl-sn-glycero-3-phospho-(1'-sn-glycero-3'-phosphate) + CMP + H(+)</text>
        <dbReference type="Rhea" id="RHEA:12593"/>
        <dbReference type="ChEBI" id="CHEBI:15378"/>
        <dbReference type="ChEBI" id="CHEBI:57597"/>
        <dbReference type="ChEBI" id="CHEBI:58332"/>
        <dbReference type="ChEBI" id="CHEBI:60110"/>
        <dbReference type="ChEBI" id="CHEBI:60377"/>
        <dbReference type="EC" id="2.7.8.5"/>
    </reaction>
</comment>
<evidence type="ECO:0000256" key="17">
    <source>
        <dbReference type="RuleBase" id="RU003750"/>
    </source>
</evidence>
<comment type="pathway">
    <text evidence="3">Phospholipid metabolism; phosphatidylglycerol biosynthesis; phosphatidylglycerol from CDP-diacylglycerol: step 1/2.</text>
</comment>
<dbReference type="AlphaFoldDB" id="A0A4Q7PNX1"/>
<keyword evidence="13" id="KW-0594">Phospholipid biosynthesis</keyword>
<keyword evidence="20" id="KW-1185">Reference proteome</keyword>
<comment type="subcellular location">
    <subcellularLocation>
        <location evidence="2">Membrane</location>
        <topology evidence="2">Multi-pass membrane protein</topology>
    </subcellularLocation>
</comment>
<gene>
    <name evidence="19" type="ORF">EV209_0715</name>
</gene>
<keyword evidence="10 18" id="KW-1133">Transmembrane helix</keyword>
<feature type="transmembrane region" description="Helical" evidence="18">
    <location>
        <begin position="12"/>
        <end position="34"/>
    </location>
</feature>
<feature type="transmembrane region" description="Helical" evidence="18">
    <location>
        <begin position="158"/>
        <end position="179"/>
    </location>
</feature>
<dbReference type="GO" id="GO:0008444">
    <property type="term" value="F:CDP-diacylglycerol-glycerol-3-phosphate 3-phosphatidyltransferase activity"/>
    <property type="evidence" value="ECO:0007669"/>
    <property type="project" value="UniProtKB-EC"/>
</dbReference>
<dbReference type="OrthoDB" id="9796672at2"/>
<dbReference type="PROSITE" id="PS00379">
    <property type="entry name" value="CDP_ALCOHOL_P_TRANSF"/>
    <property type="match status" value="1"/>
</dbReference>
<dbReference type="PANTHER" id="PTHR14269:SF62">
    <property type="entry name" value="CDP-DIACYLGLYCEROL--GLYCEROL-3-PHOSPHATE 3-PHOSPHATIDYLTRANSFERASE 1, CHLOROPLASTIC"/>
    <property type="match status" value="1"/>
</dbReference>
<keyword evidence="11" id="KW-0443">Lipid metabolism</keyword>
<keyword evidence="14" id="KW-1208">Phospholipid metabolism</keyword>
<evidence type="ECO:0000256" key="1">
    <source>
        <dbReference type="ARBA" id="ARBA00003973"/>
    </source>
</evidence>
<keyword evidence="9 18" id="KW-0812">Transmembrane</keyword>
<proteinExistence type="inferred from homology"/>
<comment type="function">
    <text evidence="1">This protein catalyzes the committed step to the synthesis of the acidic phospholipids.</text>
</comment>
<evidence type="ECO:0000256" key="8">
    <source>
        <dbReference type="ARBA" id="ARBA00022679"/>
    </source>
</evidence>
<dbReference type="UniPathway" id="UPA00084">
    <property type="reaction ID" value="UER00503"/>
</dbReference>
<evidence type="ECO:0000256" key="10">
    <source>
        <dbReference type="ARBA" id="ARBA00022989"/>
    </source>
</evidence>
<keyword evidence="8 17" id="KW-0808">Transferase</keyword>
<dbReference type="RefSeq" id="WP_130433101.1">
    <property type="nucleotide sequence ID" value="NZ_SGXF01000001.1"/>
</dbReference>
<evidence type="ECO:0000256" key="11">
    <source>
        <dbReference type="ARBA" id="ARBA00023098"/>
    </source>
</evidence>
<protein>
    <recommendedName>
        <fullName evidence="6">CDP-diacylglycerol--glycerol-3-phosphate 3-phosphatidyltransferase</fullName>
        <ecNumber evidence="5">2.7.8.5</ecNumber>
    </recommendedName>
    <alternativeName>
        <fullName evidence="15">Phosphatidylglycerophosphate synthase</fullName>
    </alternativeName>
</protein>
<organism evidence="19 20">
    <name type="scientific">Cuneatibacter caecimuris</name>
    <dbReference type="NCBI Taxonomy" id="1796618"/>
    <lineage>
        <taxon>Bacteria</taxon>
        <taxon>Bacillati</taxon>
        <taxon>Bacillota</taxon>
        <taxon>Clostridia</taxon>
        <taxon>Lachnospirales</taxon>
        <taxon>Lachnospiraceae</taxon>
        <taxon>Cuneatibacter</taxon>
    </lineage>
</organism>
<dbReference type="GO" id="GO:0016020">
    <property type="term" value="C:membrane"/>
    <property type="evidence" value="ECO:0007669"/>
    <property type="project" value="UniProtKB-SubCell"/>
</dbReference>
<evidence type="ECO:0000256" key="4">
    <source>
        <dbReference type="ARBA" id="ARBA00010441"/>
    </source>
</evidence>
<dbReference type="GO" id="GO:0006655">
    <property type="term" value="P:phosphatidylglycerol biosynthetic process"/>
    <property type="evidence" value="ECO:0007669"/>
    <property type="project" value="UniProtKB-UniPathway"/>
</dbReference>
<comment type="similarity">
    <text evidence="4 17">Belongs to the CDP-alcohol phosphatidyltransferase class-I family.</text>
</comment>
<evidence type="ECO:0000256" key="5">
    <source>
        <dbReference type="ARBA" id="ARBA00013170"/>
    </source>
</evidence>
<dbReference type="Pfam" id="PF01066">
    <property type="entry name" value="CDP-OH_P_transf"/>
    <property type="match status" value="1"/>
</dbReference>
<keyword evidence="12 18" id="KW-0472">Membrane</keyword>
<dbReference type="InterPro" id="IPR048254">
    <property type="entry name" value="CDP_ALCOHOL_P_TRANSF_CS"/>
</dbReference>
<reference evidence="19 20" key="1">
    <citation type="submission" date="2019-02" db="EMBL/GenBank/DDBJ databases">
        <title>Genomic Encyclopedia of Type Strains, Phase IV (KMG-IV): sequencing the most valuable type-strain genomes for metagenomic binning, comparative biology and taxonomic classification.</title>
        <authorList>
            <person name="Goeker M."/>
        </authorList>
    </citation>
    <scope>NUCLEOTIDE SEQUENCE [LARGE SCALE GENOMIC DNA]</scope>
    <source>
        <strain evidence="19 20">DSM 29486</strain>
    </source>
</reference>
<dbReference type="InterPro" id="IPR000462">
    <property type="entry name" value="CDP-OH_P_trans"/>
</dbReference>
<name>A0A4Q7PNX1_9FIRM</name>
<evidence type="ECO:0000256" key="12">
    <source>
        <dbReference type="ARBA" id="ARBA00023136"/>
    </source>
</evidence>
<dbReference type="InterPro" id="IPR050324">
    <property type="entry name" value="CDP-alcohol_PTase-I"/>
</dbReference>
<evidence type="ECO:0000256" key="14">
    <source>
        <dbReference type="ARBA" id="ARBA00023264"/>
    </source>
</evidence>
<sequence>MEEKQTWYKQMLAVPNILGYLRILMIPAFVWLYLRAGETGDYWMAALVIALSGFTDFLDGKIARKFNMITSLGKVLDPVADKLTQAAMVICLSLRYPLMIAVFVLFALKEIVLGIVGLALLKKKHRRLDGAMWCGKICTFILYMAMFVLFLFPQIPAPAAVIMILICGALLIYAFLHYLSVYRRMWRGEDVPHTVRTQKGLAK</sequence>
<evidence type="ECO:0000313" key="19">
    <source>
        <dbReference type="EMBL" id="RZT02594.1"/>
    </source>
</evidence>
<keyword evidence="7" id="KW-0444">Lipid biosynthesis</keyword>
<comment type="caution">
    <text evidence="19">The sequence shown here is derived from an EMBL/GenBank/DDBJ whole genome shotgun (WGS) entry which is preliminary data.</text>
</comment>
<dbReference type="PIRSF" id="PIRSF000847">
    <property type="entry name" value="Phos_ph_gly_syn"/>
    <property type="match status" value="1"/>
</dbReference>
<dbReference type="Gene3D" id="1.20.120.1760">
    <property type="match status" value="1"/>
</dbReference>
<evidence type="ECO:0000313" key="20">
    <source>
        <dbReference type="Proteomes" id="UP000292927"/>
    </source>
</evidence>
<evidence type="ECO:0000256" key="3">
    <source>
        <dbReference type="ARBA" id="ARBA00005042"/>
    </source>
</evidence>
<feature type="transmembrane region" description="Helical" evidence="18">
    <location>
        <begin position="133"/>
        <end position="152"/>
    </location>
</feature>
<feature type="transmembrane region" description="Helical" evidence="18">
    <location>
        <begin position="102"/>
        <end position="121"/>
    </location>
</feature>
<dbReference type="Proteomes" id="UP000292927">
    <property type="component" value="Unassembled WGS sequence"/>
</dbReference>
<dbReference type="InterPro" id="IPR043130">
    <property type="entry name" value="CDP-OH_PTrfase_TM_dom"/>
</dbReference>
<evidence type="ECO:0000256" key="18">
    <source>
        <dbReference type="SAM" id="Phobius"/>
    </source>
</evidence>
<dbReference type="InterPro" id="IPR004570">
    <property type="entry name" value="Phosphatidylglycerol_P_synth"/>
</dbReference>
<evidence type="ECO:0000256" key="13">
    <source>
        <dbReference type="ARBA" id="ARBA00023209"/>
    </source>
</evidence>
<evidence type="ECO:0000256" key="6">
    <source>
        <dbReference type="ARBA" id="ARBA00014944"/>
    </source>
</evidence>
<evidence type="ECO:0000256" key="2">
    <source>
        <dbReference type="ARBA" id="ARBA00004141"/>
    </source>
</evidence>
<dbReference type="PANTHER" id="PTHR14269">
    <property type="entry name" value="CDP-DIACYLGLYCEROL--GLYCEROL-3-PHOSPHATE 3-PHOSPHATIDYLTRANSFERASE-RELATED"/>
    <property type="match status" value="1"/>
</dbReference>
<dbReference type="EMBL" id="SGXF01000001">
    <property type="protein sequence ID" value="RZT02594.1"/>
    <property type="molecule type" value="Genomic_DNA"/>
</dbReference>
<dbReference type="EC" id="2.7.8.5" evidence="5"/>
<evidence type="ECO:0000256" key="9">
    <source>
        <dbReference type="ARBA" id="ARBA00022692"/>
    </source>
</evidence>
<evidence type="ECO:0000256" key="15">
    <source>
        <dbReference type="ARBA" id="ARBA00033018"/>
    </source>
</evidence>
<evidence type="ECO:0000256" key="7">
    <source>
        <dbReference type="ARBA" id="ARBA00022516"/>
    </source>
</evidence>
<accession>A0A4Q7PNX1</accession>